<name>A0A369QKN3_9BACT</name>
<dbReference type="InterPro" id="IPR026444">
    <property type="entry name" value="Secre_tail"/>
</dbReference>
<sequence>MKQVYLTGSLSKRLPPFRVIFLLTCWLILQANSSFAQWTRRADALKKRSECPSVLYKNKIYIFGGFGEFPNLEQTSEVYDPATNKWTLRASFPSGKKVSHQGVVLVDDKIWHIGGRAVDTNGPVTSQVIIYDITNNRWLNGPQLIDPATGRALPLGGGGAALVGRTLHVFGGFSPTICLDQTKYHLTLDVDKWRANPSGTRWENKSAPMPLARNHFSTVVLNGKIYAIGGQVKHDCGATELNYVHAYDPVNNSWARLSNLPAPRSHNEMGTFPVDGKIYQVGGQGSGDDAQKTVFVFNPDANGGSGAWSNATQYTLPKYYFGVSAKVVGTKLIISHGAQKLVSDERRETYTASFTRHTPYKFGFTAKCFSKSVSSGATIIVKNLLYTVENQKTYSLSSNAGWLTITKNSSGTALPTGIDVEATVNTSGLAAGSYSATVTAKSTGSGTTYSSASFCVNITVGGTSTGSQGVVSFTLINADSDKDIQTLNDGATLDIAKLPAKNLNIRVNTSPSAVGSVKAELTGAQSLIKIESSAPYAVFGESNSNYNAWVPKLGNYTLKATPYSGTSASGTAGSALSIAFQVVNSAGRTASGPAALKNPEPGKPAGIKLNVYPNPGSGTNLQVTLENFTQNEQVSLVMYNALGKVVHTSTLQTNYEGKGALTMPINGLQKGYYIVKAQGTSGSKQAKVIVE</sequence>
<dbReference type="SMART" id="SM00612">
    <property type="entry name" value="Kelch"/>
    <property type="match status" value="3"/>
</dbReference>
<dbReference type="Pfam" id="PF01344">
    <property type="entry name" value="Kelch_1"/>
    <property type="match status" value="1"/>
</dbReference>
<dbReference type="Pfam" id="PF24681">
    <property type="entry name" value="Kelch_KLHDC2_KLHL20_DRC7"/>
    <property type="match status" value="1"/>
</dbReference>
<keyword evidence="5" id="KW-1185">Reference proteome</keyword>
<accession>A0A369QKN3</accession>
<feature type="domain" description="Secretion system C-terminal sorting" evidence="3">
    <location>
        <begin position="611"/>
        <end position="690"/>
    </location>
</feature>
<evidence type="ECO:0000313" key="5">
    <source>
        <dbReference type="Proteomes" id="UP000253919"/>
    </source>
</evidence>
<evidence type="ECO:0000256" key="1">
    <source>
        <dbReference type="ARBA" id="ARBA00022441"/>
    </source>
</evidence>
<evidence type="ECO:0000313" key="4">
    <source>
        <dbReference type="EMBL" id="RDC64890.1"/>
    </source>
</evidence>
<dbReference type="Gene3D" id="2.120.10.80">
    <property type="entry name" value="Kelch-type beta propeller"/>
    <property type="match status" value="2"/>
</dbReference>
<dbReference type="PANTHER" id="PTHR46344">
    <property type="entry name" value="OS02G0202900 PROTEIN"/>
    <property type="match status" value="1"/>
</dbReference>
<dbReference type="NCBIfam" id="TIGR04183">
    <property type="entry name" value="Por_Secre_tail"/>
    <property type="match status" value="1"/>
</dbReference>
<dbReference type="InterPro" id="IPR015915">
    <property type="entry name" value="Kelch-typ_b-propeller"/>
</dbReference>
<dbReference type="PANTHER" id="PTHR46344:SF27">
    <property type="entry name" value="KELCH REPEAT SUPERFAMILY PROTEIN"/>
    <property type="match status" value="1"/>
</dbReference>
<dbReference type="SUPFAM" id="SSF50965">
    <property type="entry name" value="Galactose oxidase, central domain"/>
    <property type="match status" value="1"/>
</dbReference>
<keyword evidence="1" id="KW-0880">Kelch repeat</keyword>
<protein>
    <recommendedName>
        <fullName evidence="3">Secretion system C-terminal sorting domain-containing protein</fullName>
    </recommendedName>
</protein>
<dbReference type="InterPro" id="IPR006652">
    <property type="entry name" value="Kelch_1"/>
</dbReference>
<dbReference type="InterPro" id="IPR011043">
    <property type="entry name" value="Gal_Oxase/kelch_b-propeller"/>
</dbReference>
<evidence type="ECO:0000259" key="3">
    <source>
        <dbReference type="Pfam" id="PF18962"/>
    </source>
</evidence>
<organism evidence="4 5">
    <name type="scientific">Adhaeribacter pallidiroseus</name>
    <dbReference type="NCBI Taxonomy" id="2072847"/>
    <lineage>
        <taxon>Bacteria</taxon>
        <taxon>Pseudomonadati</taxon>
        <taxon>Bacteroidota</taxon>
        <taxon>Cytophagia</taxon>
        <taxon>Cytophagales</taxon>
        <taxon>Hymenobacteraceae</taxon>
        <taxon>Adhaeribacter</taxon>
    </lineage>
</organism>
<dbReference type="Proteomes" id="UP000253919">
    <property type="component" value="Unassembled WGS sequence"/>
</dbReference>
<dbReference type="EMBL" id="QASA01000001">
    <property type="protein sequence ID" value="RDC64890.1"/>
    <property type="molecule type" value="Genomic_DNA"/>
</dbReference>
<keyword evidence="2" id="KW-0677">Repeat</keyword>
<dbReference type="Pfam" id="PF18962">
    <property type="entry name" value="Por_Secre_tail"/>
    <property type="match status" value="1"/>
</dbReference>
<reference evidence="4 5" key="1">
    <citation type="submission" date="2018-04" db="EMBL/GenBank/DDBJ databases">
        <title>Adhaeribacter sp. HMF7616 genome sequencing and assembly.</title>
        <authorList>
            <person name="Kang H."/>
            <person name="Kang J."/>
            <person name="Cha I."/>
            <person name="Kim H."/>
            <person name="Joh K."/>
        </authorList>
    </citation>
    <scope>NUCLEOTIDE SEQUENCE [LARGE SCALE GENOMIC DNA]</scope>
    <source>
        <strain evidence="4 5">HMF7616</strain>
    </source>
</reference>
<proteinExistence type="predicted"/>
<comment type="caution">
    <text evidence="4">The sequence shown here is derived from an EMBL/GenBank/DDBJ whole genome shotgun (WGS) entry which is preliminary data.</text>
</comment>
<gene>
    <name evidence="4" type="ORF">AHMF7616_03512</name>
</gene>
<evidence type="ECO:0000256" key="2">
    <source>
        <dbReference type="ARBA" id="ARBA00022737"/>
    </source>
</evidence>
<dbReference type="AlphaFoldDB" id="A0A369QKN3"/>